<reference evidence="8 10" key="2">
    <citation type="journal article" date="2019" name="Microbiome">
        <title>Annotated bacterial chromosomes from frame-shift-corrected long-read metagenomic data.</title>
        <authorList>
            <person name="Arumugam K."/>
            <person name="Bagci C."/>
            <person name="Bessarab I."/>
            <person name="Beier S."/>
            <person name="Buchfink B."/>
            <person name="Gorska A."/>
            <person name="Qiu G."/>
            <person name="Huson D.H."/>
            <person name="Williams R.B.H."/>
        </authorList>
    </citation>
    <scope>NUCLEOTIDE SEQUENCE [LARGE SCALE GENOMIC DNA]</scope>
    <source>
        <strain evidence="8">SSA1</strain>
    </source>
</reference>
<dbReference type="PANTHER" id="PTHR30437">
    <property type="entry name" value="TRANSCRIPTION ELONGATION FACTOR GREA"/>
    <property type="match status" value="1"/>
</dbReference>
<dbReference type="FunFam" id="1.10.287.180:FF:000001">
    <property type="entry name" value="Transcription elongation factor GreA"/>
    <property type="match status" value="1"/>
</dbReference>
<dbReference type="Proteomes" id="UP000509684">
    <property type="component" value="Chromosome"/>
</dbReference>
<reference evidence="8" key="3">
    <citation type="submission" date="2020-06" db="EMBL/GenBank/DDBJ databases">
        <authorList>
            <person name="Arumugam K."/>
            <person name="Besarab I."/>
            <person name="Haryono M."/>
            <person name="Bagci C."/>
            <person name="Beier S."/>
            <person name="Buchfink B."/>
            <person name="Gorska A."/>
            <person name="Qiu G."/>
            <person name="Huson D.H."/>
            <person name="Williams R.B."/>
        </authorList>
    </citation>
    <scope>NUCLEOTIDE SEQUENCE</scope>
    <source>
        <strain evidence="8">SSA1</strain>
    </source>
</reference>
<dbReference type="InterPro" id="IPR023459">
    <property type="entry name" value="Tscrpt_elong_fac_GreA/B_fam"/>
</dbReference>
<evidence type="ECO:0000313" key="8">
    <source>
        <dbReference type="EMBL" id="QLH50975.1"/>
    </source>
</evidence>
<dbReference type="InterPro" id="IPR036805">
    <property type="entry name" value="Tscrpt_elong_fac_GreA/B_N_sf"/>
</dbReference>
<dbReference type="PANTHER" id="PTHR30437:SF6">
    <property type="entry name" value="TRANSCRIPTION ELONGATION FACTOR GREB"/>
    <property type="match status" value="1"/>
</dbReference>
<evidence type="ECO:0000259" key="5">
    <source>
        <dbReference type="Pfam" id="PF01272"/>
    </source>
</evidence>
<proteinExistence type="inferred from homology"/>
<dbReference type="STRING" id="1453999.AW06_000318"/>
<keyword evidence="8" id="KW-0648">Protein biosynthesis</keyword>
<dbReference type="GO" id="GO:0006354">
    <property type="term" value="P:DNA-templated transcription elongation"/>
    <property type="evidence" value="ECO:0007669"/>
    <property type="project" value="TreeGrafter"/>
</dbReference>
<dbReference type="SUPFAM" id="SSF46557">
    <property type="entry name" value="GreA transcript cleavage protein, N-terminal domain"/>
    <property type="match status" value="1"/>
</dbReference>
<protein>
    <recommendedName>
        <fullName evidence="4">Transcription elongation factor GreB</fullName>
    </recommendedName>
    <alternativeName>
        <fullName evidence="4">Transcript cleavage factor GreB</fullName>
    </alternativeName>
</protein>
<dbReference type="Proteomes" id="UP000021315">
    <property type="component" value="Unassembled WGS sequence"/>
</dbReference>
<evidence type="ECO:0000256" key="4">
    <source>
        <dbReference type="HAMAP-Rule" id="MF_00930"/>
    </source>
</evidence>
<evidence type="ECO:0000313" key="9">
    <source>
        <dbReference type="Proteomes" id="UP000021315"/>
    </source>
</evidence>
<dbReference type="GO" id="GO:0070063">
    <property type="term" value="F:RNA polymerase binding"/>
    <property type="evidence" value="ECO:0007669"/>
    <property type="project" value="InterPro"/>
</dbReference>
<keyword evidence="2 4" id="KW-0238">DNA-binding</keyword>
<keyword evidence="3 4" id="KW-0804">Transcription</keyword>
<dbReference type="AlphaFoldDB" id="A0A080MAN2"/>
<dbReference type="NCBIfam" id="NF002506">
    <property type="entry name" value="PRK01885.1"/>
    <property type="match status" value="1"/>
</dbReference>
<dbReference type="Pfam" id="PF03449">
    <property type="entry name" value="GreA_GreB_N"/>
    <property type="match status" value="1"/>
</dbReference>
<dbReference type="InterPro" id="IPR001437">
    <property type="entry name" value="Tscrpt_elong_fac_GreA/B_C"/>
</dbReference>
<gene>
    <name evidence="4 7" type="primary">greB</name>
    <name evidence="7" type="ORF">AW06_000318</name>
    <name evidence="8" type="ORF">HWD57_15120</name>
</gene>
<dbReference type="EMBL" id="CP058708">
    <property type="protein sequence ID" value="QLH50975.1"/>
    <property type="molecule type" value="Genomic_DNA"/>
</dbReference>
<dbReference type="PIRSF" id="PIRSF006092">
    <property type="entry name" value="GreA_GreB"/>
    <property type="match status" value="1"/>
</dbReference>
<comment type="similarity">
    <text evidence="4">Belongs to the GreA/GreB family. GreB subfamily.</text>
</comment>
<keyword evidence="9" id="KW-1185">Reference proteome</keyword>
<dbReference type="KEGG" id="acog:HWD57_15120"/>
<evidence type="ECO:0000313" key="10">
    <source>
        <dbReference type="Proteomes" id="UP000509684"/>
    </source>
</evidence>
<dbReference type="GO" id="GO:0003746">
    <property type="term" value="F:translation elongation factor activity"/>
    <property type="evidence" value="ECO:0007669"/>
    <property type="project" value="UniProtKB-KW"/>
</dbReference>
<name>A0A080MAN2_9PROT</name>
<dbReference type="FunFam" id="3.10.50.30:FF:000001">
    <property type="entry name" value="Transcription elongation factor GreA"/>
    <property type="match status" value="1"/>
</dbReference>
<dbReference type="GO" id="GO:0032784">
    <property type="term" value="P:regulation of DNA-templated transcription elongation"/>
    <property type="evidence" value="ECO:0007669"/>
    <property type="project" value="UniProtKB-UniRule"/>
</dbReference>
<dbReference type="NCBIfam" id="TIGR01461">
    <property type="entry name" value="greB"/>
    <property type="match status" value="1"/>
</dbReference>
<feature type="domain" description="Transcription elongation factor GreA/GreB N-terminal" evidence="6">
    <location>
        <begin position="21"/>
        <end position="91"/>
    </location>
</feature>
<feature type="domain" description="Transcription elongation factor GreA/GreB C-terminal" evidence="5">
    <location>
        <begin position="99"/>
        <end position="173"/>
    </location>
</feature>
<dbReference type="InterPro" id="IPR018151">
    <property type="entry name" value="TF_GreA/GreB_CS"/>
</dbReference>
<dbReference type="SUPFAM" id="SSF54534">
    <property type="entry name" value="FKBP-like"/>
    <property type="match status" value="1"/>
</dbReference>
<reference evidence="7 9" key="1">
    <citation type="submission" date="2014-02" db="EMBL/GenBank/DDBJ databases">
        <title>Expanding our view of genomic diversity in Candidatus Accumulibacter clades.</title>
        <authorList>
            <person name="Skennerton C.T."/>
            <person name="Barr J.J."/>
            <person name="Slater F.R."/>
            <person name="Bond P.L."/>
            <person name="Tyson G.W."/>
        </authorList>
    </citation>
    <scope>NUCLEOTIDE SEQUENCE [LARGE SCALE GENOMIC DNA]</scope>
    <source>
        <strain evidence="9">SK-02</strain>
    </source>
</reference>
<organism evidence="7 9">
    <name type="scientific">Candidatus Accumulibacter cognatus</name>
    <dbReference type="NCBI Taxonomy" id="2954383"/>
    <lineage>
        <taxon>Bacteria</taxon>
        <taxon>Pseudomonadati</taxon>
        <taxon>Pseudomonadota</taxon>
        <taxon>Betaproteobacteria</taxon>
        <taxon>Candidatus Accumulibacter</taxon>
    </lineage>
</organism>
<dbReference type="InterPro" id="IPR036953">
    <property type="entry name" value="GreA/GreB_C_sf"/>
</dbReference>
<dbReference type="InterPro" id="IPR028624">
    <property type="entry name" value="Tscrpt_elong_fac_GreA/B"/>
</dbReference>
<keyword evidence="1 4" id="KW-0805">Transcription regulation</keyword>
<dbReference type="InterPro" id="IPR022691">
    <property type="entry name" value="Tscrpt_elong_fac_GreA/B_N"/>
</dbReference>
<accession>A0A080MAN2</accession>
<evidence type="ECO:0000256" key="1">
    <source>
        <dbReference type="ARBA" id="ARBA00023015"/>
    </source>
</evidence>
<evidence type="ECO:0000256" key="3">
    <source>
        <dbReference type="ARBA" id="ARBA00023163"/>
    </source>
</evidence>
<dbReference type="HAMAP" id="MF_00930">
    <property type="entry name" value="GreB"/>
    <property type="match status" value="1"/>
</dbReference>
<dbReference type="RefSeq" id="WP_046536278.1">
    <property type="nucleotide sequence ID" value="NZ_JDST02000005.1"/>
</dbReference>
<dbReference type="Pfam" id="PF01272">
    <property type="entry name" value="GreA_GreB"/>
    <property type="match status" value="1"/>
</dbReference>
<dbReference type="EMBL" id="JDST02000005">
    <property type="protein sequence ID" value="KFB78367.1"/>
    <property type="molecule type" value="Genomic_DNA"/>
</dbReference>
<comment type="function">
    <text evidence="4">Necessary for efficient RNA polymerase transcription elongation past template-encoded arresting sites. The arresting sites in DNA have the property of trapping a certain fraction of elongating RNA polymerases that pass through, resulting in locked ternary complexes. Cleavage of the nascent transcript by cleavage factors such as GreA or GreB allows the resumption of elongation from the new 3'terminus. GreB releases sequences of up to 9 nucleotides in length.</text>
</comment>
<dbReference type="PROSITE" id="PS00830">
    <property type="entry name" value="GREAB_2"/>
    <property type="match status" value="1"/>
</dbReference>
<dbReference type="HAMAP" id="MF_00105">
    <property type="entry name" value="GreA_GreB"/>
    <property type="match status" value="1"/>
</dbReference>
<dbReference type="Gene3D" id="1.10.287.180">
    <property type="entry name" value="Transcription elongation factor, GreA/GreB, N-terminal domain"/>
    <property type="match status" value="1"/>
</dbReference>
<evidence type="ECO:0000259" key="6">
    <source>
        <dbReference type="Pfam" id="PF03449"/>
    </source>
</evidence>
<dbReference type="InterPro" id="IPR006358">
    <property type="entry name" value="Tscrpt_elong_fac_GreB"/>
</dbReference>
<evidence type="ECO:0000313" key="7">
    <source>
        <dbReference type="EMBL" id="KFB78367.1"/>
    </source>
</evidence>
<dbReference type="PROSITE" id="PS00829">
    <property type="entry name" value="GREAB_1"/>
    <property type="match status" value="1"/>
</dbReference>
<accession>A0A7D5NAX4</accession>
<evidence type="ECO:0000256" key="2">
    <source>
        <dbReference type="ARBA" id="ARBA00023125"/>
    </source>
</evidence>
<keyword evidence="8" id="KW-0251">Elongation factor</keyword>
<sequence length="178" mass="20112">MSPLSISATDFVLQLPEGTRNYITPGGHARIRAELERLLRVDRPQVVSVVQWAAANGDRSENADYIYGKRRLREIDRRIRFLTKRLDLAEIVDPLTRANTDQVFFGATVTICDQQGLESTYQIVGVDETDFARGRISWVSPLARALLKSRTGDTVRFQSPAGWREVEVLCVEYLGIES</sequence>
<dbReference type="GO" id="GO:0003677">
    <property type="term" value="F:DNA binding"/>
    <property type="evidence" value="ECO:0007669"/>
    <property type="project" value="UniProtKB-UniRule"/>
</dbReference>
<dbReference type="Gene3D" id="3.10.50.30">
    <property type="entry name" value="Transcription elongation factor, GreA/GreB, C-terminal domain"/>
    <property type="match status" value="1"/>
</dbReference>